<dbReference type="RefSeq" id="WP_068912056.1">
    <property type="nucleotide sequence ID" value="NZ_MBEW02000032.1"/>
</dbReference>
<evidence type="ECO:0000256" key="1">
    <source>
        <dbReference type="ARBA" id="ARBA00006611"/>
    </source>
</evidence>
<dbReference type="InterPro" id="IPR050921">
    <property type="entry name" value="T4SS_GSP_E_ATPase"/>
</dbReference>
<dbReference type="CDD" id="cd01131">
    <property type="entry name" value="PilT"/>
    <property type="match status" value="1"/>
</dbReference>
<evidence type="ECO:0000313" key="4">
    <source>
        <dbReference type="Proteomes" id="UP000093352"/>
    </source>
</evidence>
<dbReference type="Gene3D" id="3.30.450.90">
    <property type="match status" value="1"/>
</dbReference>
<gene>
    <name evidence="3" type="ORF">BBG48_009690</name>
</gene>
<dbReference type="NCBIfam" id="TIGR01420">
    <property type="entry name" value="pilT_fam"/>
    <property type="match status" value="1"/>
</dbReference>
<protein>
    <submittedName>
        <fullName evidence="3">PilT/PilU family type 4a pilus ATPase</fullName>
    </submittedName>
</protein>
<dbReference type="EMBL" id="MBEW02000032">
    <property type="protein sequence ID" value="RDY20519.1"/>
    <property type="molecule type" value="Genomic_DNA"/>
</dbReference>
<dbReference type="InterPro" id="IPR027417">
    <property type="entry name" value="P-loop_NTPase"/>
</dbReference>
<dbReference type="SMART" id="SM00382">
    <property type="entry name" value="AAA"/>
    <property type="match status" value="1"/>
</dbReference>
<dbReference type="STRING" id="1871336.BBG48_08085"/>
<evidence type="ECO:0000259" key="2">
    <source>
        <dbReference type="SMART" id="SM00382"/>
    </source>
</evidence>
<proteinExistence type="inferred from homology"/>
<keyword evidence="4" id="KW-1185">Reference proteome</keyword>
<dbReference type="GO" id="GO:0005524">
    <property type="term" value="F:ATP binding"/>
    <property type="evidence" value="ECO:0007669"/>
    <property type="project" value="InterPro"/>
</dbReference>
<organism evidence="3 4">
    <name type="scientific">Criibacterium bergeronii</name>
    <dbReference type="NCBI Taxonomy" id="1871336"/>
    <lineage>
        <taxon>Bacteria</taxon>
        <taxon>Bacillati</taxon>
        <taxon>Bacillota</taxon>
        <taxon>Clostridia</taxon>
        <taxon>Peptostreptococcales</taxon>
        <taxon>Filifactoraceae</taxon>
        <taxon>Criibacterium</taxon>
    </lineage>
</organism>
<dbReference type="AlphaFoldDB" id="A0A371IJ59"/>
<reference evidence="3 4" key="1">
    <citation type="journal article" date="2016" name="Genome Announc.">
        <title>Draft Genome Sequence of Criibacterium bergeronii gen. nov., sp. nov., Strain CCRI-22567T, Isolated from a Vaginal Sample from a Woman with Bacterial Vaginosis.</title>
        <authorList>
            <person name="Maheux A.F."/>
            <person name="Berube E."/>
            <person name="Boudreau D.K."/>
            <person name="Raymond F."/>
            <person name="Corbeil J."/>
            <person name="Roy P.H."/>
            <person name="Boissinot M."/>
            <person name="Omar R.F."/>
        </authorList>
    </citation>
    <scope>NUCLEOTIDE SEQUENCE [LARGE SCALE GENOMIC DNA]</scope>
    <source>
        <strain evidence="3 4">CCRI-22567</strain>
    </source>
</reference>
<dbReference type="PANTHER" id="PTHR30486">
    <property type="entry name" value="TWITCHING MOTILITY PROTEIN PILT"/>
    <property type="match status" value="1"/>
</dbReference>
<comment type="similarity">
    <text evidence="1">Belongs to the GSP E family.</text>
</comment>
<dbReference type="SUPFAM" id="SSF52540">
    <property type="entry name" value="P-loop containing nucleoside triphosphate hydrolases"/>
    <property type="match status" value="1"/>
</dbReference>
<feature type="domain" description="AAA+ ATPase" evidence="2">
    <location>
        <begin position="125"/>
        <end position="250"/>
    </location>
</feature>
<dbReference type="InterPro" id="IPR001482">
    <property type="entry name" value="T2SS/T4SS_dom"/>
</dbReference>
<dbReference type="Gene3D" id="3.40.50.300">
    <property type="entry name" value="P-loop containing nucleotide triphosphate hydrolases"/>
    <property type="match status" value="1"/>
</dbReference>
<sequence>MITLDELLELSVKKNASDIFISVGIKPSLKINGEIYSIYDEIIKPIDSETLVREMYKLNPEKFLKFKENGEDDFSISRAGVGRFRVSTYIQRGSVAAVLRVLPFGDLDFEQYNIPASIVDISTYNKGLVIVTGATGTGKSTTLATIINMINKTRSCHILTLEDPIEYLFKHDKAIVDQREIGIDTKSYVSALRSALRQAPDVIFLGEMRDFETMSVAMTAAETGHLVLSTLHTTSASKTVDRIIDVFPPEQQQQVRIQLSTVLRAVISQQLLPTVDQKRIAAFEVMYVNTAIKNLIRDSKIPQIDAMIQTGASEGMISMDKYISNLYNYGTITRETAIKYASNAETISKYFKNN</sequence>
<comment type="caution">
    <text evidence="3">The sequence shown here is derived from an EMBL/GenBank/DDBJ whole genome shotgun (WGS) entry which is preliminary data.</text>
</comment>
<dbReference type="GO" id="GO:0016887">
    <property type="term" value="F:ATP hydrolysis activity"/>
    <property type="evidence" value="ECO:0007669"/>
    <property type="project" value="InterPro"/>
</dbReference>
<dbReference type="PANTHER" id="PTHR30486:SF16">
    <property type="entry name" value="TWITCHING MOTILITY PROTEIN PILT"/>
    <property type="match status" value="1"/>
</dbReference>
<accession>A0A371IJ59</accession>
<dbReference type="InterPro" id="IPR003593">
    <property type="entry name" value="AAA+_ATPase"/>
</dbReference>
<name>A0A371IJ59_9FIRM</name>
<evidence type="ECO:0000313" key="3">
    <source>
        <dbReference type="EMBL" id="RDY20519.1"/>
    </source>
</evidence>
<dbReference type="Pfam" id="PF00437">
    <property type="entry name" value="T2SSE"/>
    <property type="match status" value="1"/>
</dbReference>
<dbReference type="Proteomes" id="UP000093352">
    <property type="component" value="Unassembled WGS sequence"/>
</dbReference>
<dbReference type="InterPro" id="IPR006321">
    <property type="entry name" value="PilT/PilU"/>
</dbReference>